<dbReference type="Proteomes" id="UP000078529">
    <property type="component" value="Unassembled WGS sequence"/>
</dbReference>
<keyword evidence="2" id="KW-1185">Reference proteome</keyword>
<name>A0A175RJE4_9HYPH</name>
<organism evidence="1 2">
    <name type="scientific">Aureimonas ureilytica</name>
    <dbReference type="NCBI Taxonomy" id="401562"/>
    <lineage>
        <taxon>Bacteria</taxon>
        <taxon>Pseudomonadati</taxon>
        <taxon>Pseudomonadota</taxon>
        <taxon>Alphaproteobacteria</taxon>
        <taxon>Hyphomicrobiales</taxon>
        <taxon>Aurantimonadaceae</taxon>
        <taxon>Aureimonas</taxon>
    </lineage>
</organism>
<evidence type="ECO:0000313" key="2">
    <source>
        <dbReference type="Proteomes" id="UP000078529"/>
    </source>
</evidence>
<reference evidence="1 2" key="1">
    <citation type="journal article" date="2016" name="Front. Microbiol.">
        <title>Genomic Resource of Rice Seed Associated Bacteria.</title>
        <authorList>
            <person name="Midha S."/>
            <person name="Bansal K."/>
            <person name="Sharma S."/>
            <person name="Kumar N."/>
            <person name="Patil P.P."/>
            <person name="Chaudhry V."/>
            <person name="Patil P.B."/>
        </authorList>
    </citation>
    <scope>NUCLEOTIDE SEQUENCE [LARGE SCALE GENOMIC DNA]</scope>
    <source>
        <strain evidence="1 2">NS365</strain>
    </source>
</reference>
<accession>A0A175RJE4</accession>
<protein>
    <recommendedName>
        <fullName evidence="3">GP-PDE domain-containing protein</fullName>
    </recommendedName>
</protein>
<evidence type="ECO:0000313" key="1">
    <source>
        <dbReference type="EMBL" id="KTR03511.1"/>
    </source>
</evidence>
<dbReference type="PATRIC" id="fig|401562.4.peg.3547"/>
<gene>
    <name evidence="1" type="ORF">NS365_18100</name>
</gene>
<sequence>MILVHHRRNSLAEIDASSVEWGVEIDLRNHGDEILVTHDPFVTDAVSLETWLDHYRHRFLIANVKEEGMEPQLLALLAERNITDFFILDESFPFIRKHALAGVPNFAVRVSEYESAQTALNLSGLLGETDCRVDWIWADSFTGVPLAEKDNRALKQANYKICVVSPELHHVQQPSSWRERIEAFVTQLDKHDRAFGKPDMVCTKLPEVWEKCYG</sequence>
<proteinExistence type="predicted"/>
<dbReference type="EMBL" id="LDQA01000052">
    <property type="protein sequence ID" value="KTR03511.1"/>
    <property type="molecule type" value="Genomic_DNA"/>
</dbReference>
<evidence type="ECO:0008006" key="3">
    <source>
        <dbReference type="Google" id="ProtNLM"/>
    </source>
</evidence>
<dbReference type="AlphaFoldDB" id="A0A175RJE4"/>
<comment type="caution">
    <text evidence="1">The sequence shown here is derived from an EMBL/GenBank/DDBJ whole genome shotgun (WGS) entry which is preliminary data.</text>
</comment>